<evidence type="ECO:0000313" key="2">
    <source>
        <dbReference type="EMBL" id="KIR80434.1"/>
    </source>
</evidence>
<feature type="domain" description="DUF6699" evidence="1">
    <location>
        <begin position="105"/>
        <end position="181"/>
    </location>
</feature>
<evidence type="ECO:0000313" key="3">
    <source>
        <dbReference type="Proteomes" id="UP000054272"/>
    </source>
</evidence>
<gene>
    <name evidence="2" type="ORF">I306_02410</name>
</gene>
<protein>
    <recommendedName>
        <fullName evidence="1">DUF6699 domain-containing protein</fullName>
    </recommendedName>
</protein>
<sequence>MALVPTGAPRDAAITIGPFKPSRPGYGPVLSYLQAAQLPTPLRIHPLLQLRTWDPKPYAKFLTWNTIEHPMFAAIWVDYDDTETVCSSSHNAITLLTDTSLLVIYEFRNGITCEDVLFAIYDFFASPLYVDELGEMHPRAVRIMEQQYFEKRRMGFFDLMEGYRKSDALLGATYFDGIHNDPESVERLKLKYNFHSSNLLLLRLGNC</sequence>
<dbReference type="Proteomes" id="UP000054272">
    <property type="component" value="Unassembled WGS sequence"/>
</dbReference>
<name>A0ABR5BXT8_9TREE</name>
<dbReference type="EMBL" id="KN848631">
    <property type="protein sequence ID" value="KIR80434.1"/>
    <property type="molecule type" value="Genomic_DNA"/>
</dbReference>
<proteinExistence type="predicted"/>
<evidence type="ECO:0000259" key="1">
    <source>
        <dbReference type="Pfam" id="PF20415"/>
    </source>
</evidence>
<organism evidence="2 3">
    <name type="scientific">Cryptococcus gattii EJB2</name>
    <dbReference type="NCBI Taxonomy" id="1296103"/>
    <lineage>
        <taxon>Eukaryota</taxon>
        <taxon>Fungi</taxon>
        <taxon>Dikarya</taxon>
        <taxon>Basidiomycota</taxon>
        <taxon>Agaricomycotina</taxon>
        <taxon>Tremellomycetes</taxon>
        <taxon>Tremellales</taxon>
        <taxon>Cryptococcaceae</taxon>
        <taxon>Cryptococcus</taxon>
        <taxon>Cryptococcus gattii species complex</taxon>
    </lineage>
</organism>
<reference evidence="2 3" key="1">
    <citation type="submission" date="2015-01" db="EMBL/GenBank/DDBJ databases">
        <title>The Genome Sequence of Cryptococcus gattii EJB2.</title>
        <authorList>
            <consortium name="The Broad Institute Genomics Platform"/>
            <person name="Cuomo C."/>
            <person name="Litvintseva A."/>
            <person name="Chen Y."/>
            <person name="Heitman J."/>
            <person name="Sun S."/>
            <person name="Springer D."/>
            <person name="Dromer F."/>
            <person name="Young S."/>
            <person name="Zeng Q."/>
            <person name="Gargeya S."/>
            <person name="Abouelleil A."/>
            <person name="Alvarado L."/>
            <person name="Chapman S.B."/>
            <person name="Gainer-Dewar J."/>
            <person name="Goldberg J."/>
            <person name="Griggs A."/>
            <person name="Gujja S."/>
            <person name="Hansen M."/>
            <person name="Howarth C."/>
            <person name="Imamovic A."/>
            <person name="Larimer J."/>
            <person name="Murphy C."/>
            <person name="Naylor J."/>
            <person name="Pearson M."/>
            <person name="Priest M."/>
            <person name="Roberts A."/>
            <person name="Saif S."/>
            <person name="Shea T."/>
            <person name="Sykes S."/>
            <person name="Wortman J."/>
            <person name="Nusbaum C."/>
            <person name="Birren B."/>
        </authorList>
    </citation>
    <scope>NUCLEOTIDE SEQUENCE [LARGE SCALE GENOMIC DNA]</scope>
    <source>
        <strain evidence="2 3">EJB2</strain>
    </source>
</reference>
<keyword evidence="3" id="KW-1185">Reference proteome</keyword>
<accession>A0ABR5BXT8</accession>
<dbReference type="InterPro" id="IPR046522">
    <property type="entry name" value="DUF6699"/>
</dbReference>
<dbReference type="Pfam" id="PF20415">
    <property type="entry name" value="DUF6699"/>
    <property type="match status" value="1"/>
</dbReference>